<evidence type="ECO:0000313" key="3">
    <source>
        <dbReference type="Proteomes" id="UP000244189"/>
    </source>
</evidence>
<name>A0A2T5GMA6_9SPHN</name>
<dbReference type="PROSITE" id="PS50883">
    <property type="entry name" value="EAL"/>
    <property type="match status" value="1"/>
</dbReference>
<evidence type="ECO:0000259" key="1">
    <source>
        <dbReference type="PROSITE" id="PS50883"/>
    </source>
</evidence>
<reference evidence="2 3" key="1">
    <citation type="submission" date="2018-04" db="EMBL/GenBank/DDBJ databases">
        <title>Genomic Encyclopedia of Type Strains, Phase III (KMG-III): the genomes of soil and plant-associated and newly described type strains.</title>
        <authorList>
            <person name="Whitman W."/>
        </authorList>
    </citation>
    <scope>NUCLEOTIDE SEQUENCE [LARGE SCALE GENOMIC DNA]</scope>
    <source>
        <strain evidence="2 3">MA101b</strain>
    </source>
</reference>
<proteinExistence type="predicted"/>
<dbReference type="Proteomes" id="UP000244189">
    <property type="component" value="Unassembled WGS sequence"/>
</dbReference>
<dbReference type="Gene3D" id="3.20.20.450">
    <property type="entry name" value="EAL domain"/>
    <property type="match status" value="1"/>
</dbReference>
<comment type="caution">
    <text evidence="2">The sequence shown here is derived from an EMBL/GenBank/DDBJ whole genome shotgun (WGS) entry which is preliminary data.</text>
</comment>
<organism evidence="2 3">
    <name type="scientific">Sphingomonas aurantiaca</name>
    <dbReference type="NCBI Taxonomy" id="185949"/>
    <lineage>
        <taxon>Bacteria</taxon>
        <taxon>Pseudomonadati</taxon>
        <taxon>Pseudomonadota</taxon>
        <taxon>Alphaproteobacteria</taxon>
        <taxon>Sphingomonadales</taxon>
        <taxon>Sphingomonadaceae</taxon>
        <taxon>Sphingomonas</taxon>
    </lineage>
</organism>
<evidence type="ECO:0000313" key="2">
    <source>
        <dbReference type="EMBL" id="PTQ60443.1"/>
    </source>
</evidence>
<gene>
    <name evidence="2" type="ORF">C8J26_2155</name>
</gene>
<sequence length="264" mass="28384">MSSVTPSDGARGGCPGCRDGAGLSFTFSMAFQPIVDADTETVFAYEALVRGPEGQSAQSVLSQVDSANLYAFDQQCRVRAIETSVKAGLLDTSARLSINFLPNAVYSPAACIQLTLKTAGAVGMPTDRLIFEFTENEEMLDPAHVANIIATYQKMGFGTALDDFGAGHAGLNLLARFQPDIIKLDMELIRDIDTSSPRRIIVEGMVRMCAALGIRVIAEGVETLGEYDALRALGVRYIQGYLLAKPAFEALPAVQWPVRQKLAV</sequence>
<dbReference type="EMBL" id="QAOG01000003">
    <property type="protein sequence ID" value="PTQ60443.1"/>
    <property type="molecule type" value="Genomic_DNA"/>
</dbReference>
<dbReference type="PANTHER" id="PTHR33121:SF15">
    <property type="entry name" value="BLUE LIGHT- AND TEMPERATURE-REGULATED ANTIREPRESSOR BLUF"/>
    <property type="match status" value="1"/>
</dbReference>
<dbReference type="SUPFAM" id="SSF141868">
    <property type="entry name" value="EAL domain-like"/>
    <property type="match status" value="1"/>
</dbReference>
<keyword evidence="3" id="KW-1185">Reference proteome</keyword>
<dbReference type="InterPro" id="IPR001633">
    <property type="entry name" value="EAL_dom"/>
</dbReference>
<dbReference type="InterPro" id="IPR050706">
    <property type="entry name" value="Cyclic-di-GMP_PDE-like"/>
</dbReference>
<dbReference type="SMART" id="SM00052">
    <property type="entry name" value="EAL"/>
    <property type="match status" value="1"/>
</dbReference>
<dbReference type="PANTHER" id="PTHR33121">
    <property type="entry name" value="CYCLIC DI-GMP PHOSPHODIESTERASE PDEF"/>
    <property type="match status" value="1"/>
</dbReference>
<accession>A0A2T5GMA6</accession>
<dbReference type="GO" id="GO:0071111">
    <property type="term" value="F:cyclic-guanylate-specific phosphodiesterase activity"/>
    <property type="evidence" value="ECO:0007669"/>
    <property type="project" value="InterPro"/>
</dbReference>
<dbReference type="CDD" id="cd01948">
    <property type="entry name" value="EAL"/>
    <property type="match status" value="1"/>
</dbReference>
<dbReference type="AlphaFoldDB" id="A0A2T5GMA6"/>
<protein>
    <submittedName>
        <fullName evidence="2">EAL domain-containing protein (Putative c-di-GMP-specific phosphodiesterase class I)</fullName>
    </submittedName>
</protein>
<feature type="domain" description="EAL" evidence="1">
    <location>
        <begin position="10"/>
        <end position="260"/>
    </location>
</feature>
<dbReference type="Pfam" id="PF00563">
    <property type="entry name" value="EAL"/>
    <property type="match status" value="1"/>
</dbReference>
<dbReference type="InterPro" id="IPR035919">
    <property type="entry name" value="EAL_sf"/>
</dbReference>